<proteinExistence type="predicted"/>
<keyword evidence="5" id="KW-0539">Nucleus</keyword>
<dbReference type="AlphaFoldDB" id="A0AAV7JYT2"/>
<sequence>MDLQELLNFQPSRATKRPIEVLTPSPSPSPSHKLQKRSYKYPPTPAHSLGKPIKLSHISSPAVLLSPVSDKEPPVEENKAKSRKIEEERILKLLAAAEEDDQLPAPHEEVTLSSLKKLLLSLNKKCTLNQQLRVKYCDEATRFMDSELELYEEIQQLRIVSTCPELYPQLIELDFHNTLLQLLGHENADIAMCVADLLREMLDVDPLHEGVEGAELLSQQLLEGQVMSLLVALLVKLDEKNTEESQGVHNILGLVENMAEFQQQEVLNSSGEQGILLWLLKRIRLRQFDANKLYSTEILSILLQNNTGNQQLLGVKNGIDCLLEAVSLYKRKEPATSDETEMVENLFDCLCMSLTHPPNRIKFLEGEGLQLMILLLKDRLLEACLNIGCGTLAIVPATAKYHSYLLFET</sequence>
<keyword evidence="2" id="KW-0597">Phosphoprotein</keyword>
<dbReference type="PANTHER" id="PTHR14978">
    <property type="entry name" value="BETA-CATENIN-LIKE PROTEIN 1 NUCLEAR ASSOCIATED PROTEIN"/>
    <property type="match status" value="1"/>
</dbReference>
<dbReference type="InterPro" id="IPR016024">
    <property type="entry name" value="ARM-type_fold"/>
</dbReference>
<comment type="function">
    <text evidence="6">Component of the PRP19-CDC5L complex that forms an integral part of the spliceosome and is required for activating pre-mRNA splicing. Participates in AID/AICDA-mediated somatic hypermutation (SHM) and class-switch recombination (CSR), 2 processes resulting in the production of high-affinity, mutated isotype-switched antibodies.</text>
</comment>
<dbReference type="SMART" id="SM01156">
    <property type="entry name" value="DUF1716"/>
    <property type="match status" value="1"/>
</dbReference>
<evidence type="ECO:0000256" key="10">
    <source>
        <dbReference type="SAM" id="MobiDB-lite"/>
    </source>
</evidence>
<feature type="domain" description="Beta-catenin-like protein 1 N-terminal" evidence="11">
    <location>
        <begin position="86"/>
        <end position="195"/>
    </location>
</feature>
<evidence type="ECO:0000256" key="7">
    <source>
        <dbReference type="ARBA" id="ARBA00061776"/>
    </source>
</evidence>
<evidence type="ECO:0000256" key="4">
    <source>
        <dbReference type="ARBA" id="ARBA00023054"/>
    </source>
</evidence>
<name>A0AAV7JYT2_9METZ</name>
<evidence type="ECO:0000256" key="5">
    <source>
        <dbReference type="ARBA" id="ARBA00023242"/>
    </source>
</evidence>
<organism evidence="12 13">
    <name type="scientific">Oopsacas minuta</name>
    <dbReference type="NCBI Taxonomy" id="111878"/>
    <lineage>
        <taxon>Eukaryota</taxon>
        <taxon>Metazoa</taxon>
        <taxon>Porifera</taxon>
        <taxon>Hexactinellida</taxon>
        <taxon>Hexasterophora</taxon>
        <taxon>Lyssacinosida</taxon>
        <taxon>Leucopsacidae</taxon>
        <taxon>Oopsacas</taxon>
    </lineage>
</organism>
<dbReference type="FunFam" id="1.25.10.10:FF:001136">
    <property type="entry name" value="Beta-catenin-like protein 1"/>
    <property type="match status" value="1"/>
</dbReference>
<evidence type="ECO:0000259" key="11">
    <source>
        <dbReference type="SMART" id="SM01156"/>
    </source>
</evidence>
<dbReference type="PANTHER" id="PTHR14978:SF0">
    <property type="entry name" value="BETA-CATENIN-LIKE PROTEIN 1"/>
    <property type="match status" value="1"/>
</dbReference>
<evidence type="ECO:0000256" key="3">
    <source>
        <dbReference type="ARBA" id="ARBA00022737"/>
    </source>
</evidence>
<gene>
    <name evidence="12" type="ORF">LOD99_2889</name>
</gene>
<evidence type="ECO:0000313" key="13">
    <source>
        <dbReference type="Proteomes" id="UP001165289"/>
    </source>
</evidence>
<comment type="subcellular location">
    <subcellularLocation>
        <location evidence="1">Nucleus</location>
    </subcellularLocation>
</comment>
<reference evidence="12 13" key="1">
    <citation type="journal article" date="2023" name="BMC Biol.">
        <title>The compact genome of the sponge Oopsacas minuta (Hexactinellida) is lacking key metazoan core genes.</title>
        <authorList>
            <person name="Santini S."/>
            <person name="Schenkelaars Q."/>
            <person name="Jourda C."/>
            <person name="Duchesne M."/>
            <person name="Belahbib H."/>
            <person name="Rocher C."/>
            <person name="Selva M."/>
            <person name="Riesgo A."/>
            <person name="Vervoort M."/>
            <person name="Leys S.P."/>
            <person name="Kodjabachian L."/>
            <person name="Le Bivic A."/>
            <person name="Borchiellini C."/>
            <person name="Claverie J.M."/>
            <person name="Renard E."/>
        </authorList>
    </citation>
    <scope>NUCLEOTIDE SEQUENCE [LARGE SCALE GENOMIC DNA]</scope>
    <source>
        <strain evidence="12">SPO-2</strain>
    </source>
</reference>
<evidence type="ECO:0000256" key="6">
    <source>
        <dbReference type="ARBA" id="ARBA00058456"/>
    </source>
</evidence>
<keyword evidence="3" id="KW-0677">Repeat</keyword>
<dbReference type="InterPro" id="IPR011989">
    <property type="entry name" value="ARM-like"/>
</dbReference>
<dbReference type="Gene3D" id="1.25.10.10">
    <property type="entry name" value="Leucine-rich Repeat Variant"/>
    <property type="match status" value="1"/>
</dbReference>
<evidence type="ECO:0000256" key="8">
    <source>
        <dbReference type="ARBA" id="ARBA00070106"/>
    </source>
</evidence>
<evidence type="ECO:0000256" key="2">
    <source>
        <dbReference type="ARBA" id="ARBA00022553"/>
    </source>
</evidence>
<comment type="caution">
    <text evidence="12">The sequence shown here is derived from an EMBL/GenBank/DDBJ whole genome shotgun (WGS) entry which is preliminary data.</text>
</comment>
<dbReference type="GO" id="GO:0005681">
    <property type="term" value="C:spliceosomal complex"/>
    <property type="evidence" value="ECO:0007669"/>
    <property type="project" value="TreeGrafter"/>
</dbReference>
<dbReference type="GO" id="GO:0010467">
    <property type="term" value="P:gene expression"/>
    <property type="evidence" value="ECO:0007669"/>
    <property type="project" value="UniProtKB-ARBA"/>
</dbReference>
<accession>A0AAV7JYT2</accession>
<protein>
    <recommendedName>
        <fullName evidence="8">Beta-catenin-like protein 1</fullName>
    </recommendedName>
    <alternativeName>
        <fullName evidence="9">Nuclear-associated protein</fullName>
    </alternativeName>
</protein>
<dbReference type="EMBL" id="JAKMXF010000233">
    <property type="protein sequence ID" value="KAI6654042.1"/>
    <property type="molecule type" value="Genomic_DNA"/>
</dbReference>
<keyword evidence="13" id="KW-1185">Reference proteome</keyword>
<dbReference type="InterPro" id="IPR013180">
    <property type="entry name" value="CTNNBL1_N"/>
</dbReference>
<evidence type="ECO:0000313" key="12">
    <source>
        <dbReference type="EMBL" id="KAI6654042.1"/>
    </source>
</evidence>
<feature type="region of interest" description="Disordered" evidence="10">
    <location>
        <begin position="1"/>
        <end position="52"/>
    </location>
</feature>
<dbReference type="Pfam" id="PF08216">
    <property type="entry name" value="CTNNBL"/>
    <property type="match status" value="1"/>
</dbReference>
<keyword evidence="4" id="KW-0175">Coiled coil</keyword>
<dbReference type="SUPFAM" id="SSF48371">
    <property type="entry name" value="ARM repeat"/>
    <property type="match status" value="1"/>
</dbReference>
<comment type="subunit">
    <text evidence="7">Component of the PRP19-CDC5L splicing complex composed of a core complex comprising a homotetramer of PRPF19, CDC5L, PLRG1 and BCAS2, and at least three less stably associated proteins CTNNBL1, CWC15 and HSPA8. Interacts directly with CWC15 and CDC5L in the complex. Interacts with AICDA; the interaction is important for the antibody diversification activity of AICDA. Interacts with PRPF31 (via its NLS). Interacts (via its N-terminal NLS) with KPNA1 and KPNA2.</text>
</comment>
<dbReference type="InterPro" id="IPR039678">
    <property type="entry name" value="CTNNBL1"/>
</dbReference>
<evidence type="ECO:0000256" key="1">
    <source>
        <dbReference type="ARBA" id="ARBA00004123"/>
    </source>
</evidence>
<dbReference type="Proteomes" id="UP001165289">
    <property type="component" value="Unassembled WGS sequence"/>
</dbReference>
<evidence type="ECO:0000256" key="9">
    <source>
        <dbReference type="ARBA" id="ARBA00083862"/>
    </source>
</evidence>